<gene>
    <name evidence="4" type="ORF">LCGC14_2079450</name>
</gene>
<dbReference type="Gene3D" id="3.40.50.300">
    <property type="entry name" value="P-loop containing nucleotide triphosphate hydrolases"/>
    <property type="match status" value="1"/>
</dbReference>
<proteinExistence type="predicted"/>
<evidence type="ECO:0000256" key="1">
    <source>
        <dbReference type="ARBA" id="ARBA00022741"/>
    </source>
</evidence>
<dbReference type="GO" id="GO:0005524">
    <property type="term" value="F:ATP binding"/>
    <property type="evidence" value="ECO:0007669"/>
    <property type="project" value="UniProtKB-KW"/>
</dbReference>
<feature type="non-terminal residue" evidence="4">
    <location>
        <position position="171"/>
    </location>
</feature>
<evidence type="ECO:0000259" key="3">
    <source>
        <dbReference type="Pfam" id="PF05127"/>
    </source>
</evidence>
<dbReference type="AlphaFoldDB" id="A0A0F9EFW9"/>
<sequence length="171" mass="18752">MRLKTDADLVTAEMFAAADPAFVLRCGGIEPEPWQEDICRCKDLRILLLICRQVGKSTTAAVIGLSRMLQHADTPVIIVAPKQDQAKETLRKGKNFLRGIGVTPVGDATTKIELANGSRMLVMSDKNVSARGFSDSQLIILDEASRIDNDIYEAVEPMLARDGQMMMMSTP</sequence>
<keyword evidence="1" id="KW-0547">Nucleotide-binding</keyword>
<reference evidence="4" key="1">
    <citation type="journal article" date="2015" name="Nature">
        <title>Complex archaea that bridge the gap between prokaryotes and eukaryotes.</title>
        <authorList>
            <person name="Spang A."/>
            <person name="Saw J.H."/>
            <person name="Jorgensen S.L."/>
            <person name="Zaremba-Niedzwiedzka K."/>
            <person name="Martijn J."/>
            <person name="Lind A.E."/>
            <person name="van Eijk R."/>
            <person name="Schleper C."/>
            <person name="Guy L."/>
            <person name="Ettema T.J."/>
        </authorList>
    </citation>
    <scope>NUCLEOTIDE SEQUENCE</scope>
</reference>
<feature type="domain" description="TcmA/NAT10 helicase" evidence="3">
    <location>
        <begin position="55"/>
        <end position="170"/>
    </location>
</feature>
<keyword evidence="2" id="KW-0067">ATP-binding</keyword>
<comment type="caution">
    <text evidence="4">The sequence shown here is derived from an EMBL/GenBank/DDBJ whole genome shotgun (WGS) entry which is preliminary data.</text>
</comment>
<dbReference type="InterPro" id="IPR007807">
    <property type="entry name" value="TcmA/NAT10_helicase"/>
</dbReference>
<name>A0A0F9EFW9_9ZZZZ</name>
<accession>A0A0F9EFW9</accession>
<organism evidence="4">
    <name type="scientific">marine sediment metagenome</name>
    <dbReference type="NCBI Taxonomy" id="412755"/>
    <lineage>
        <taxon>unclassified sequences</taxon>
        <taxon>metagenomes</taxon>
        <taxon>ecological metagenomes</taxon>
    </lineage>
</organism>
<evidence type="ECO:0000313" key="4">
    <source>
        <dbReference type="EMBL" id="KKL72988.1"/>
    </source>
</evidence>
<dbReference type="EMBL" id="LAZR01025102">
    <property type="protein sequence ID" value="KKL72988.1"/>
    <property type="molecule type" value="Genomic_DNA"/>
</dbReference>
<evidence type="ECO:0000256" key="2">
    <source>
        <dbReference type="ARBA" id="ARBA00022840"/>
    </source>
</evidence>
<dbReference type="SUPFAM" id="SSF52540">
    <property type="entry name" value="P-loop containing nucleoside triphosphate hydrolases"/>
    <property type="match status" value="1"/>
</dbReference>
<dbReference type="Pfam" id="PF05127">
    <property type="entry name" value="NAT10_TcmA_helicase"/>
    <property type="match status" value="1"/>
</dbReference>
<dbReference type="InterPro" id="IPR027417">
    <property type="entry name" value="P-loop_NTPase"/>
</dbReference>
<protein>
    <recommendedName>
        <fullName evidence="3">TcmA/NAT10 helicase domain-containing protein</fullName>
    </recommendedName>
</protein>